<dbReference type="InterPro" id="IPR051265">
    <property type="entry name" value="HIBADH-related_NP60_sf"/>
</dbReference>
<dbReference type="PANTHER" id="PTHR43580">
    <property type="entry name" value="OXIDOREDUCTASE GLYR1-RELATED"/>
    <property type="match status" value="1"/>
</dbReference>
<evidence type="ECO:0000259" key="4">
    <source>
        <dbReference type="Pfam" id="PF14833"/>
    </source>
</evidence>
<dbReference type="GO" id="GO:0016491">
    <property type="term" value="F:oxidoreductase activity"/>
    <property type="evidence" value="ECO:0007669"/>
    <property type="project" value="UniProtKB-KW"/>
</dbReference>
<dbReference type="InterPro" id="IPR002204">
    <property type="entry name" value="3-OH-isobutyrate_DH-rel_CS"/>
</dbReference>
<feature type="domain" description="6-phosphogluconate dehydrogenase NADP-binding" evidence="3">
    <location>
        <begin position="4"/>
        <end position="164"/>
    </location>
</feature>
<dbReference type="GO" id="GO:0051287">
    <property type="term" value="F:NAD binding"/>
    <property type="evidence" value="ECO:0007669"/>
    <property type="project" value="InterPro"/>
</dbReference>
<dbReference type="InterPro" id="IPR008927">
    <property type="entry name" value="6-PGluconate_DH-like_C_sf"/>
</dbReference>
<dbReference type="InterPro" id="IPR036291">
    <property type="entry name" value="NAD(P)-bd_dom_sf"/>
</dbReference>
<proteinExistence type="predicted"/>
<dbReference type="Gene3D" id="3.40.50.720">
    <property type="entry name" value="NAD(P)-binding Rossmann-like Domain"/>
    <property type="match status" value="1"/>
</dbReference>
<dbReference type="SUPFAM" id="SSF48179">
    <property type="entry name" value="6-phosphogluconate dehydrogenase C-terminal domain-like"/>
    <property type="match status" value="1"/>
</dbReference>
<dbReference type="PIRSF" id="PIRSF000103">
    <property type="entry name" value="HIBADH"/>
    <property type="match status" value="1"/>
</dbReference>
<evidence type="ECO:0000256" key="2">
    <source>
        <dbReference type="ARBA" id="ARBA00023027"/>
    </source>
</evidence>
<dbReference type="PANTHER" id="PTHR43580:SF2">
    <property type="entry name" value="CYTOKINE-LIKE NUCLEAR FACTOR N-PAC"/>
    <property type="match status" value="1"/>
</dbReference>
<dbReference type="PROSITE" id="PS00895">
    <property type="entry name" value="3_HYDROXYISOBUT_DH"/>
    <property type="match status" value="1"/>
</dbReference>
<dbReference type="Gene3D" id="1.10.1040.10">
    <property type="entry name" value="N-(1-d-carboxylethyl)-l-norvaline Dehydrogenase, domain 2"/>
    <property type="match status" value="1"/>
</dbReference>
<dbReference type="Pfam" id="PF14833">
    <property type="entry name" value="NAD_binding_11"/>
    <property type="match status" value="1"/>
</dbReference>
<reference evidence="5" key="1">
    <citation type="submission" date="2020-05" db="EMBL/GenBank/DDBJ databases">
        <authorList>
            <person name="Chiriac C."/>
            <person name="Salcher M."/>
            <person name="Ghai R."/>
            <person name="Kavagutti S V."/>
        </authorList>
    </citation>
    <scope>NUCLEOTIDE SEQUENCE</scope>
</reference>
<gene>
    <name evidence="5" type="ORF">UFOPK3204_00607</name>
</gene>
<evidence type="ECO:0000256" key="1">
    <source>
        <dbReference type="ARBA" id="ARBA00023002"/>
    </source>
</evidence>
<dbReference type="SUPFAM" id="SSF51735">
    <property type="entry name" value="NAD(P)-binding Rossmann-fold domains"/>
    <property type="match status" value="1"/>
</dbReference>
<evidence type="ECO:0000259" key="3">
    <source>
        <dbReference type="Pfam" id="PF03446"/>
    </source>
</evidence>
<evidence type="ECO:0000313" key="5">
    <source>
        <dbReference type="EMBL" id="CAB4827500.1"/>
    </source>
</evidence>
<dbReference type="EMBL" id="CAFABK010000019">
    <property type="protein sequence ID" value="CAB4827500.1"/>
    <property type="molecule type" value="Genomic_DNA"/>
</dbReference>
<dbReference type="Pfam" id="PF03446">
    <property type="entry name" value="NAD_binding_2"/>
    <property type="match status" value="1"/>
</dbReference>
<dbReference type="InterPro" id="IPR029154">
    <property type="entry name" value="HIBADH-like_NADP-bd"/>
</dbReference>
<dbReference type="InterPro" id="IPR015815">
    <property type="entry name" value="HIBADH-related"/>
</dbReference>
<feature type="domain" description="3-hydroxyisobutyrate dehydrogenase-like NAD-binding" evidence="4">
    <location>
        <begin position="167"/>
        <end position="285"/>
    </location>
</feature>
<dbReference type="GO" id="GO:0050661">
    <property type="term" value="F:NADP binding"/>
    <property type="evidence" value="ECO:0007669"/>
    <property type="project" value="InterPro"/>
</dbReference>
<accession>A0A6J7A4U2</accession>
<keyword evidence="2" id="KW-0520">NAD</keyword>
<sequence length="295" mass="30235">MTVNVGFIGLGRMGTPMAANVAAAGFPVCIYARRSEKAKEAAELMGVSVALSPREVGSLAEVIILMVSDEPAVRAVLDGSDGLLAGLREGAIVVDMGTTGISGTRWLAEAVKSKGAHLIDAPVSGSTASATAATLTIMAGGAPETMERVRPILEAMCGSLYYMGESGTGAAMKLAVNAVIFALGQAVSEALVLAEKTGVSRETAYDVFENSAVAAPMVKYRRAAFLTPETTPTAFDLNLANKDLGLIQELASSVGANMPQADVNRQLIVEAIAAGYGDLDMAGMAVFLRSGGTSV</sequence>
<name>A0A6J7A4U2_9ZZZZ</name>
<dbReference type="InterPro" id="IPR006115">
    <property type="entry name" value="6PGDH_NADP-bd"/>
</dbReference>
<dbReference type="InterPro" id="IPR013328">
    <property type="entry name" value="6PGD_dom2"/>
</dbReference>
<protein>
    <submittedName>
        <fullName evidence="5">Unannotated protein</fullName>
    </submittedName>
</protein>
<organism evidence="5">
    <name type="scientific">freshwater metagenome</name>
    <dbReference type="NCBI Taxonomy" id="449393"/>
    <lineage>
        <taxon>unclassified sequences</taxon>
        <taxon>metagenomes</taxon>
        <taxon>ecological metagenomes</taxon>
    </lineage>
</organism>
<dbReference type="AlphaFoldDB" id="A0A6J7A4U2"/>
<keyword evidence="1" id="KW-0560">Oxidoreductase</keyword>